<comment type="similarity">
    <text evidence="1">Belongs to the membrane fusion protein (MFP) (TC 8.A.1) family.</text>
</comment>
<dbReference type="Pfam" id="PF25954">
    <property type="entry name" value="Beta-barrel_RND_2"/>
    <property type="match status" value="1"/>
</dbReference>
<gene>
    <name evidence="4" type="ORF">GCM10007100_13870</name>
</gene>
<dbReference type="Gene3D" id="2.40.420.20">
    <property type="match status" value="1"/>
</dbReference>
<name>A0A918TI78_9BACT</name>
<organism evidence="4 5">
    <name type="scientific">Roseibacillus persicicus</name>
    <dbReference type="NCBI Taxonomy" id="454148"/>
    <lineage>
        <taxon>Bacteria</taxon>
        <taxon>Pseudomonadati</taxon>
        <taxon>Verrucomicrobiota</taxon>
        <taxon>Verrucomicrobiia</taxon>
        <taxon>Verrucomicrobiales</taxon>
        <taxon>Verrucomicrobiaceae</taxon>
        <taxon>Roseibacillus</taxon>
    </lineage>
</organism>
<dbReference type="Gene3D" id="2.40.50.100">
    <property type="match status" value="1"/>
</dbReference>
<evidence type="ECO:0000313" key="5">
    <source>
        <dbReference type="Proteomes" id="UP000644507"/>
    </source>
</evidence>
<dbReference type="EMBL" id="BMXI01000005">
    <property type="protein sequence ID" value="GHC49197.1"/>
    <property type="molecule type" value="Genomic_DNA"/>
</dbReference>
<dbReference type="PANTHER" id="PTHR30469:SF20">
    <property type="entry name" value="EFFLUX RND TRANSPORTER PERIPLASMIC ADAPTOR SUBUNIT"/>
    <property type="match status" value="1"/>
</dbReference>
<dbReference type="NCBIfam" id="TIGR01730">
    <property type="entry name" value="RND_mfp"/>
    <property type="match status" value="1"/>
</dbReference>
<dbReference type="SUPFAM" id="SSF111369">
    <property type="entry name" value="HlyD-like secretion proteins"/>
    <property type="match status" value="1"/>
</dbReference>
<feature type="domain" description="CusB-like beta-barrel" evidence="3">
    <location>
        <begin position="214"/>
        <end position="285"/>
    </location>
</feature>
<dbReference type="Pfam" id="PF25917">
    <property type="entry name" value="BSH_RND"/>
    <property type="match status" value="1"/>
</dbReference>
<keyword evidence="5" id="KW-1185">Reference proteome</keyword>
<reference evidence="4" key="2">
    <citation type="submission" date="2020-09" db="EMBL/GenBank/DDBJ databases">
        <authorList>
            <person name="Sun Q."/>
            <person name="Kim S."/>
        </authorList>
    </citation>
    <scope>NUCLEOTIDE SEQUENCE</scope>
    <source>
        <strain evidence="4">KCTC 12988</strain>
    </source>
</reference>
<accession>A0A918TI78</accession>
<evidence type="ECO:0000259" key="2">
    <source>
        <dbReference type="Pfam" id="PF25917"/>
    </source>
</evidence>
<evidence type="ECO:0000256" key="1">
    <source>
        <dbReference type="ARBA" id="ARBA00009477"/>
    </source>
</evidence>
<dbReference type="GO" id="GO:0015562">
    <property type="term" value="F:efflux transmembrane transporter activity"/>
    <property type="evidence" value="ECO:0007669"/>
    <property type="project" value="TreeGrafter"/>
</dbReference>
<dbReference type="Proteomes" id="UP000644507">
    <property type="component" value="Unassembled WGS sequence"/>
</dbReference>
<evidence type="ECO:0000313" key="4">
    <source>
        <dbReference type="EMBL" id="GHC49197.1"/>
    </source>
</evidence>
<feature type="domain" description="Multidrug resistance protein MdtA-like barrel-sandwich hybrid" evidence="2">
    <location>
        <begin position="78"/>
        <end position="193"/>
    </location>
</feature>
<dbReference type="RefSeq" id="WP_189568822.1">
    <property type="nucleotide sequence ID" value="NZ_BMXI01000005.1"/>
</dbReference>
<sequence length="372" mass="40380">MKVSSLFPNSIPASRTLGLLVMPLSLLLLSCQEEQETAVEKTPRPVKVAVVHEGGLPKVVEFPGRIEPVQKAWKAFEVTGRIVELPVKEGQEVQKGEVLAKLDARDFQSARDSARASYEAAQSVTERFRALIEKKAISQQEVDLAERDLLTARANFERAKKALQDTVMVADFDGQVAEIRVEDFANVTAKQEILLIQDTSELEVAIQVPEQMLTVPVPGETDAEKVASTNPVVVVSSLPGQEFPARFSEFSERADPVTRTYEATLVFSPGEDSLLQPGMTAKVRAAIPANTVSGSVGFPVPLGAVFSREDGQSRVWRLDPETSLVAGVEVTPGAIVEGQMVVSGPLKDGDIVVTSGVHRLSEGDEVRVWKEQ</sequence>
<dbReference type="Gene3D" id="2.40.30.170">
    <property type="match status" value="1"/>
</dbReference>
<protein>
    <submittedName>
        <fullName evidence="4">Hemolysin D</fullName>
    </submittedName>
</protein>
<dbReference type="InterPro" id="IPR058792">
    <property type="entry name" value="Beta-barrel_RND_2"/>
</dbReference>
<dbReference type="PANTHER" id="PTHR30469">
    <property type="entry name" value="MULTIDRUG RESISTANCE PROTEIN MDTA"/>
    <property type="match status" value="1"/>
</dbReference>
<dbReference type="PROSITE" id="PS51257">
    <property type="entry name" value="PROKAR_LIPOPROTEIN"/>
    <property type="match status" value="1"/>
</dbReference>
<dbReference type="InterPro" id="IPR058625">
    <property type="entry name" value="MdtA-like_BSH"/>
</dbReference>
<dbReference type="AlphaFoldDB" id="A0A918TI78"/>
<comment type="caution">
    <text evidence="4">The sequence shown here is derived from an EMBL/GenBank/DDBJ whole genome shotgun (WGS) entry which is preliminary data.</text>
</comment>
<proteinExistence type="inferred from homology"/>
<dbReference type="InterPro" id="IPR006143">
    <property type="entry name" value="RND_pump_MFP"/>
</dbReference>
<evidence type="ECO:0000259" key="3">
    <source>
        <dbReference type="Pfam" id="PF25954"/>
    </source>
</evidence>
<dbReference type="Gene3D" id="1.10.287.470">
    <property type="entry name" value="Helix hairpin bin"/>
    <property type="match status" value="1"/>
</dbReference>
<reference evidence="4" key="1">
    <citation type="journal article" date="2014" name="Int. J. Syst. Evol. Microbiol.">
        <title>Complete genome sequence of Corynebacterium casei LMG S-19264T (=DSM 44701T), isolated from a smear-ripened cheese.</title>
        <authorList>
            <consortium name="US DOE Joint Genome Institute (JGI-PGF)"/>
            <person name="Walter F."/>
            <person name="Albersmeier A."/>
            <person name="Kalinowski J."/>
            <person name="Ruckert C."/>
        </authorList>
    </citation>
    <scope>NUCLEOTIDE SEQUENCE</scope>
    <source>
        <strain evidence="4">KCTC 12988</strain>
    </source>
</reference>
<dbReference type="GO" id="GO:1990281">
    <property type="term" value="C:efflux pump complex"/>
    <property type="evidence" value="ECO:0007669"/>
    <property type="project" value="TreeGrafter"/>
</dbReference>